<keyword evidence="3" id="KW-1185">Reference proteome</keyword>
<sequence length="639" mass="74381">MLAQKWRNTFRSKKFGWICLGAILICVVRYIQVVLVCFKEIDQELITEDYFVNTSGCRMLAMNAFPKISLKYLRRVEPTKCNGTQLFRSETVSGKNFLIISMSQREIERSYGVKSLSEVSCKYTKVIRYNDHFNRNTINRTIRLRDQMRLIKVADGPRILRIYCYVRNKLVYHDVHIFLPAPALRTKIPGSSRPDRLSVMILGIDSISHMHFIRSMPLTASFIREQSHVEFWGYNRVGLNSFPNIAPLLSGQSETELEAGCYRDKLYFDRCRLLWNHFKDAGYNTSFGEDNSAIGTFTYVKQGFQHPPTDFYLRPAMLEINTHTRYSLDKRNLIHCSAGRNFAEIHHEFIHKLLPHLEGGRPHFSFFWETQGVHDYFNYAQLLDESYLKLFHQLQHKHILDTTLVLFMADHGLRFGSYRGSSQGRLEESQPFLIALYPKWLEKAYPLAISNLRHNANSLVTTYDLHATLKDLTNLEWFRDDNIANRTTVLEKLGPKMPRGISLFLPIPDERDCDLASIPAHFCLCRNLHKIPSTDGRSRRAAHFVVESINQLIRTHPLCQRLQLREVQEAFILNRLGEEKKFEIMVRLQTYPGEGQFEGTTRFTSDSLALNGAITRINRYGNQSYCVHNSHIEMYCYCL</sequence>
<dbReference type="InParanoid" id="B4JE15"/>
<dbReference type="SUPFAM" id="SSF53649">
    <property type="entry name" value="Alkaline phosphatase-like"/>
    <property type="match status" value="1"/>
</dbReference>
<reference evidence="2 3" key="1">
    <citation type="journal article" date="2007" name="Nature">
        <title>Evolution of genes and genomes on the Drosophila phylogeny.</title>
        <authorList>
            <consortium name="Drosophila 12 Genomes Consortium"/>
            <person name="Clark A.G."/>
            <person name="Eisen M.B."/>
            <person name="Smith D.R."/>
            <person name="Bergman C.M."/>
            <person name="Oliver B."/>
            <person name="Markow T.A."/>
            <person name="Kaufman T.C."/>
            <person name="Kellis M."/>
            <person name="Gelbart W."/>
            <person name="Iyer V.N."/>
            <person name="Pollard D.A."/>
            <person name="Sackton T.B."/>
            <person name="Larracuente A.M."/>
            <person name="Singh N.D."/>
            <person name="Abad J.P."/>
            <person name="Abt D.N."/>
            <person name="Adryan B."/>
            <person name="Aguade M."/>
            <person name="Akashi H."/>
            <person name="Anderson W.W."/>
            <person name="Aquadro C.F."/>
            <person name="Ardell D.H."/>
            <person name="Arguello R."/>
            <person name="Artieri C.G."/>
            <person name="Barbash D.A."/>
            <person name="Barker D."/>
            <person name="Barsanti P."/>
            <person name="Batterham P."/>
            <person name="Batzoglou S."/>
            <person name="Begun D."/>
            <person name="Bhutkar A."/>
            <person name="Blanco E."/>
            <person name="Bosak S.A."/>
            <person name="Bradley R.K."/>
            <person name="Brand A.D."/>
            <person name="Brent M.R."/>
            <person name="Brooks A.N."/>
            <person name="Brown R.H."/>
            <person name="Butlin R.K."/>
            <person name="Caggese C."/>
            <person name="Calvi B.R."/>
            <person name="Bernardo de Carvalho A."/>
            <person name="Caspi A."/>
            <person name="Castrezana S."/>
            <person name="Celniker S.E."/>
            <person name="Chang J.L."/>
            <person name="Chapple C."/>
            <person name="Chatterji S."/>
            <person name="Chinwalla A."/>
            <person name="Civetta A."/>
            <person name="Clifton S.W."/>
            <person name="Comeron J.M."/>
            <person name="Costello J.C."/>
            <person name="Coyne J.A."/>
            <person name="Daub J."/>
            <person name="David R.G."/>
            <person name="Delcher A.L."/>
            <person name="Delehaunty K."/>
            <person name="Do C.B."/>
            <person name="Ebling H."/>
            <person name="Edwards K."/>
            <person name="Eickbush T."/>
            <person name="Evans J.D."/>
            <person name="Filipski A."/>
            <person name="Findeiss S."/>
            <person name="Freyhult E."/>
            <person name="Fulton L."/>
            <person name="Fulton R."/>
            <person name="Garcia A.C."/>
            <person name="Gardiner A."/>
            <person name="Garfield D.A."/>
            <person name="Garvin B.E."/>
            <person name="Gibson G."/>
            <person name="Gilbert D."/>
            <person name="Gnerre S."/>
            <person name="Godfrey J."/>
            <person name="Good R."/>
            <person name="Gotea V."/>
            <person name="Gravely B."/>
            <person name="Greenberg A.J."/>
            <person name="Griffiths-Jones S."/>
            <person name="Gross S."/>
            <person name="Guigo R."/>
            <person name="Gustafson E.A."/>
            <person name="Haerty W."/>
            <person name="Hahn M.W."/>
            <person name="Halligan D.L."/>
            <person name="Halpern A.L."/>
            <person name="Halter G.M."/>
            <person name="Han M.V."/>
            <person name="Heger A."/>
            <person name="Hillier L."/>
            <person name="Hinrichs A.S."/>
            <person name="Holmes I."/>
            <person name="Hoskins R.A."/>
            <person name="Hubisz M.J."/>
            <person name="Hultmark D."/>
            <person name="Huntley M.A."/>
            <person name="Jaffe D.B."/>
            <person name="Jagadeeshan S."/>
            <person name="Jeck W.R."/>
            <person name="Johnson J."/>
            <person name="Jones C.D."/>
            <person name="Jordan W.C."/>
            <person name="Karpen G.H."/>
            <person name="Kataoka E."/>
            <person name="Keightley P.D."/>
            <person name="Kheradpour P."/>
            <person name="Kirkness E.F."/>
            <person name="Koerich L.B."/>
            <person name="Kristiansen K."/>
            <person name="Kudrna D."/>
            <person name="Kulathinal R.J."/>
            <person name="Kumar S."/>
            <person name="Kwok R."/>
            <person name="Lander E."/>
            <person name="Langley C.H."/>
            <person name="Lapoint R."/>
            <person name="Lazzaro B.P."/>
            <person name="Lee S.J."/>
            <person name="Levesque L."/>
            <person name="Li R."/>
            <person name="Lin C.F."/>
            <person name="Lin M.F."/>
            <person name="Lindblad-Toh K."/>
            <person name="Llopart A."/>
            <person name="Long M."/>
            <person name="Low L."/>
            <person name="Lozovsky E."/>
            <person name="Lu J."/>
            <person name="Luo M."/>
            <person name="Machado C.A."/>
            <person name="Makalowski W."/>
            <person name="Marzo M."/>
            <person name="Matsuda M."/>
            <person name="Matzkin L."/>
            <person name="McAllister B."/>
            <person name="McBride C.S."/>
            <person name="McKernan B."/>
            <person name="McKernan K."/>
            <person name="Mendez-Lago M."/>
            <person name="Minx P."/>
            <person name="Mollenhauer M.U."/>
            <person name="Montooth K."/>
            <person name="Mount S.M."/>
            <person name="Mu X."/>
            <person name="Myers E."/>
            <person name="Negre B."/>
            <person name="Newfeld S."/>
            <person name="Nielsen R."/>
            <person name="Noor M.A."/>
            <person name="O'Grady P."/>
            <person name="Pachter L."/>
            <person name="Papaceit M."/>
            <person name="Parisi M.J."/>
            <person name="Parisi M."/>
            <person name="Parts L."/>
            <person name="Pedersen J.S."/>
            <person name="Pesole G."/>
            <person name="Phillippy A.M."/>
            <person name="Ponting C.P."/>
            <person name="Pop M."/>
            <person name="Porcelli D."/>
            <person name="Powell J.R."/>
            <person name="Prohaska S."/>
            <person name="Pruitt K."/>
            <person name="Puig M."/>
            <person name="Quesneville H."/>
            <person name="Ram K.R."/>
            <person name="Rand D."/>
            <person name="Rasmussen M.D."/>
            <person name="Reed L.K."/>
            <person name="Reenan R."/>
            <person name="Reily A."/>
            <person name="Remington K.A."/>
            <person name="Rieger T.T."/>
            <person name="Ritchie M.G."/>
            <person name="Robin C."/>
            <person name="Rogers Y.H."/>
            <person name="Rohde C."/>
            <person name="Rozas J."/>
            <person name="Rubenfield M.J."/>
            <person name="Ruiz A."/>
            <person name="Russo S."/>
            <person name="Salzberg S.L."/>
            <person name="Sanchez-Gracia A."/>
            <person name="Saranga D.J."/>
            <person name="Sato H."/>
            <person name="Schaeffer S.W."/>
            <person name="Schatz M.C."/>
            <person name="Schlenke T."/>
            <person name="Schwartz R."/>
            <person name="Segarra C."/>
            <person name="Singh R.S."/>
            <person name="Sirot L."/>
            <person name="Sirota M."/>
            <person name="Sisneros N.B."/>
            <person name="Smith C.D."/>
            <person name="Smith T.F."/>
            <person name="Spieth J."/>
            <person name="Stage D.E."/>
            <person name="Stark A."/>
            <person name="Stephan W."/>
            <person name="Strausberg R.L."/>
            <person name="Strempel S."/>
            <person name="Sturgill D."/>
            <person name="Sutton G."/>
            <person name="Sutton G.G."/>
            <person name="Tao W."/>
            <person name="Teichmann S."/>
            <person name="Tobari Y.N."/>
            <person name="Tomimura Y."/>
            <person name="Tsolas J.M."/>
            <person name="Valente V.L."/>
            <person name="Venter E."/>
            <person name="Venter J.C."/>
            <person name="Vicario S."/>
            <person name="Vieira F.G."/>
            <person name="Vilella A.J."/>
            <person name="Villasante A."/>
            <person name="Walenz B."/>
            <person name="Wang J."/>
            <person name="Wasserman M."/>
            <person name="Watts T."/>
            <person name="Wilson D."/>
            <person name="Wilson R.K."/>
            <person name="Wing R.A."/>
            <person name="Wolfner M.F."/>
            <person name="Wong A."/>
            <person name="Wong G.K."/>
            <person name="Wu C.I."/>
            <person name="Wu G."/>
            <person name="Yamamoto D."/>
            <person name="Yang H.P."/>
            <person name="Yang S.P."/>
            <person name="Yorke J.A."/>
            <person name="Yoshida K."/>
            <person name="Zdobnov E."/>
            <person name="Zhang P."/>
            <person name="Zhang Y."/>
            <person name="Zimin A.V."/>
            <person name="Baldwin J."/>
            <person name="Abdouelleil A."/>
            <person name="Abdulkadir J."/>
            <person name="Abebe A."/>
            <person name="Abera B."/>
            <person name="Abreu J."/>
            <person name="Acer S.C."/>
            <person name="Aftuck L."/>
            <person name="Alexander A."/>
            <person name="An P."/>
            <person name="Anderson E."/>
            <person name="Anderson S."/>
            <person name="Arachi H."/>
            <person name="Azer M."/>
            <person name="Bachantsang P."/>
            <person name="Barry A."/>
            <person name="Bayul T."/>
            <person name="Berlin A."/>
            <person name="Bessette D."/>
            <person name="Bloom T."/>
            <person name="Blye J."/>
            <person name="Boguslavskiy L."/>
            <person name="Bonnet C."/>
            <person name="Boukhgalter B."/>
            <person name="Bourzgui I."/>
            <person name="Brown A."/>
            <person name="Cahill P."/>
            <person name="Channer S."/>
            <person name="Cheshatsang Y."/>
            <person name="Chuda L."/>
            <person name="Citroen M."/>
            <person name="Collymore A."/>
            <person name="Cooke P."/>
            <person name="Costello M."/>
            <person name="D'Aco K."/>
            <person name="Daza R."/>
            <person name="De Haan G."/>
            <person name="DeGray S."/>
            <person name="DeMaso C."/>
            <person name="Dhargay N."/>
            <person name="Dooley K."/>
            <person name="Dooley E."/>
            <person name="Doricent M."/>
            <person name="Dorje P."/>
            <person name="Dorjee K."/>
            <person name="Dupes A."/>
            <person name="Elong R."/>
            <person name="Falk J."/>
            <person name="Farina A."/>
            <person name="Faro S."/>
            <person name="Ferguson D."/>
            <person name="Fisher S."/>
            <person name="Foley C.D."/>
            <person name="Franke A."/>
            <person name="Friedrich D."/>
            <person name="Gadbois L."/>
            <person name="Gearin G."/>
            <person name="Gearin C.R."/>
            <person name="Giannoukos G."/>
            <person name="Goode T."/>
            <person name="Graham J."/>
            <person name="Grandbois E."/>
            <person name="Grewal S."/>
            <person name="Gyaltsen K."/>
            <person name="Hafez N."/>
            <person name="Hagos B."/>
            <person name="Hall J."/>
            <person name="Henson C."/>
            <person name="Hollinger A."/>
            <person name="Honan T."/>
            <person name="Huard M.D."/>
            <person name="Hughes L."/>
            <person name="Hurhula B."/>
            <person name="Husby M.E."/>
            <person name="Kamat A."/>
            <person name="Kanga B."/>
            <person name="Kashin S."/>
            <person name="Khazanovich D."/>
            <person name="Kisner P."/>
            <person name="Lance K."/>
            <person name="Lara M."/>
            <person name="Lee W."/>
            <person name="Lennon N."/>
            <person name="Letendre F."/>
            <person name="LeVine R."/>
            <person name="Lipovsky A."/>
            <person name="Liu X."/>
            <person name="Liu J."/>
            <person name="Liu S."/>
            <person name="Lokyitsang T."/>
            <person name="Lokyitsang Y."/>
            <person name="Lubonja R."/>
            <person name="Lui A."/>
            <person name="MacDonald P."/>
            <person name="Magnisalis V."/>
            <person name="Maru K."/>
            <person name="Matthews C."/>
            <person name="McCusker W."/>
            <person name="McDonough S."/>
            <person name="Mehta T."/>
            <person name="Meldrim J."/>
            <person name="Meneus L."/>
            <person name="Mihai O."/>
            <person name="Mihalev A."/>
            <person name="Mihova T."/>
            <person name="Mittelman R."/>
            <person name="Mlenga V."/>
            <person name="Montmayeur A."/>
            <person name="Mulrain L."/>
            <person name="Navidi A."/>
            <person name="Naylor J."/>
            <person name="Negash T."/>
            <person name="Nguyen T."/>
            <person name="Nguyen N."/>
            <person name="Nicol R."/>
            <person name="Norbu C."/>
            <person name="Norbu N."/>
            <person name="Novod N."/>
            <person name="O'Neill B."/>
            <person name="Osman S."/>
            <person name="Markiewicz E."/>
            <person name="Oyono O.L."/>
            <person name="Patti C."/>
            <person name="Phunkhang P."/>
            <person name="Pierre F."/>
            <person name="Priest M."/>
            <person name="Raghuraman S."/>
            <person name="Rege F."/>
            <person name="Reyes R."/>
            <person name="Rise C."/>
            <person name="Rogov P."/>
            <person name="Ross K."/>
            <person name="Ryan E."/>
            <person name="Settipalli S."/>
            <person name="Shea T."/>
            <person name="Sherpa N."/>
            <person name="Shi L."/>
            <person name="Shih D."/>
            <person name="Sparrow T."/>
            <person name="Spaulding J."/>
            <person name="Stalker J."/>
            <person name="Stange-Thomann N."/>
            <person name="Stavropoulos S."/>
            <person name="Stone C."/>
            <person name="Strader C."/>
            <person name="Tesfaye S."/>
            <person name="Thomson T."/>
            <person name="Thoulutsang Y."/>
            <person name="Thoulutsang D."/>
            <person name="Topham K."/>
            <person name="Topping I."/>
            <person name="Tsamla T."/>
            <person name="Vassiliev H."/>
            <person name="Vo A."/>
            <person name="Wangchuk T."/>
            <person name="Wangdi T."/>
            <person name="Weiand M."/>
            <person name="Wilkinson J."/>
            <person name="Wilson A."/>
            <person name="Yadav S."/>
            <person name="Young G."/>
            <person name="Yu Q."/>
            <person name="Zembek L."/>
            <person name="Zhong D."/>
            <person name="Zimmer A."/>
            <person name="Zwirko Z."/>
            <person name="Jaffe D.B."/>
            <person name="Alvarez P."/>
            <person name="Brockman W."/>
            <person name="Butler J."/>
            <person name="Chin C."/>
            <person name="Gnerre S."/>
            <person name="Grabherr M."/>
            <person name="Kleber M."/>
            <person name="Mauceli E."/>
            <person name="MacCallum I."/>
        </authorList>
    </citation>
    <scope>NUCLEOTIDE SEQUENCE [LARGE SCALE GENOMIC DNA]</scope>
    <source>
        <strain evidence="3">Tucson 15287-2541.00</strain>
    </source>
</reference>
<evidence type="ECO:0000313" key="3">
    <source>
        <dbReference type="Proteomes" id="UP000001070"/>
    </source>
</evidence>
<dbReference type="PhylomeDB" id="B4JE15"/>
<evidence type="ECO:0000313" key="2">
    <source>
        <dbReference type="EMBL" id="EDW03535.1"/>
    </source>
</evidence>
<keyword evidence="1" id="KW-0472">Membrane</keyword>
<dbReference type="SMR" id="B4JE15"/>
<protein>
    <submittedName>
        <fullName evidence="2">GH10451</fullName>
    </submittedName>
</protein>
<dbReference type="Pfam" id="PF02995">
    <property type="entry name" value="DUF229"/>
    <property type="match status" value="1"/>
</dbReference>
<dbReference type="eggNOG" id="ENOG502QRYZ">
    <property type="taxonomic scope" value="Eukaryota"/>
</dbReference>
<dbReference type="OMA" id="NHTRYSI"/>
<dbReference type="GO" id="GO:0005615">
    <property type="term" value="C:extracellular space"/>
    <property type="evidence" value="ECO:0007669"/>
    <property type="project" value="TreeGrafter"/>
</dbReference>
<gene>
    <name evidence="2" type="primary">Dgri\GH10451</name>
    <name evidence="2" type="ORF">Dgri_GH10451</name>
</gene>
<dbReference type="EMBL" id="CH916368">
    <property type="protein sequence ID" value="EDW03535.1"/>
    <property type="molecule type" value="Genomic_DNA"/>
</dbReference>
<dbReference type="Gene3D" id="3.40.720.10">
    <property type="entry name" value="Alkaline Phosphatase, subunit A"/>
    <property type="match status" value="1"/>
</dbReference>
<dbReference type="InterPro" id="IPR017850">
    <property type="entry name" value="Alkaline_phosphatase_core_sf"/>
</dbReference>
<proteinExistence type="predicted"/>
<accession>B4JE15</accession>
<dbReference type="Proteomes" id="UP000001070">
    <property type="component" value="Unassembled WGS sequence"/>
</dbReference>
<keyword evidence="1" id="KW-1133">Transmembrane helix</keyword>
<dbReference type="OrthoDB" id="413313at2759"/>
<dbReference type="FunFam" id="3.40.720.10:FF:000017">
    <property type="entry name" value="Predicted protein"/>
    <property type="match status" value="1"/>
</dbReference>
<evidence type="ECO:0000256" key="1">
    <source>
        <dbReference type="SAM" id="Phobius"/>
    </source>
</evidence>
<dbReference type="PANTHER" id="PTHR10974">
    <property type="entry name" value="FI08016P-RELATED"/>
    <property type="match status" value="1"/>
</dbReference>
<feature type="transmembrane region" description="Helical" evidence="1">
    <location>
        <begin position="15"/>
        <end position="35"/>
    </location>
</feature>
<keyword evidence="1" id="KW-0812">Transmembrane</keyword>
<dbReference type="InterPro" id="IPR004245">
    <property type="entry name" value="DUF229"/>
</dbReference>
<organism evidence="3">
    <name type="scientific">Drosophila grimshawi</name>
    <name type="common">Hawaiian fruit fly</name>
    <name type="synonym">Idiomyia grimshawi</name>
    <dbReference type="NCBI Taxonomy" id="7222"/>
    <lineage>
        <taxon>Eukaryota</taxon>
        <taxon>Metazoa</taxon>
        <taxon>Ecdysozoa</taxon>
        <taxon>Arthropoda</taxon>
        <taxon>Hexapoda</taxon>
        <taxon>Insecta</taxon>
        <taxon>Pterygota</taxon>
        <taxon>Neoptera</taxon>
        <taxon>Endopterygota</taxon>
        <taxon>Diptera</taxon>
        <taxon>Brachycera</taxon>
        <taxon>Muscomorpha</taxon>
        <taxon>Ephydroidea</taxon>
        <taxon>Drosophilidae</taxon>
        <taxon>Drosophila</taxon>
        <taxon>Hawaiian Drosophila</taxon>
    </lineage>
</organism>
<name>B4JE15_DROGR</name>
<dbReference type="AlphaFoldDB" id="B4JE15"/>
<dbReference type="STRING" id="7222.B4JE15"/>
<dbReference type="CDD" id="cd16021">
    <property type="entry name" value="ALP_like"/>
    <property type="match status" value="1"/>
</dbReference>
<dbReference type="HOGENOM" id="CLU_018076_2_1_1"/>
<dbReference type="PANTHER" id="PTHR10974:SF1">
    <property type="entry name" value="FI08016P-RELATED"/>
    <property type="match status" value="1"/>
</dbReference>